<feature type="compositionally biased region" description="Basic residues" evidence="9">
    <location>
        <begin position="1840"/>
        <end position="1849"/>
    </location>
</feature>
<accession>A0A2A9MI16</accession>
<feature type="compositionally biased region" description="Basic and acidic residues" evidence="9">
    <location>
        <begin position="1814"/>
        <end position="1824"/>
    </location>
</feature>
<feature type="region of interest" description="Disordered" evidence="9">
    <location>
        <begin position="67"/>
        <end position="95"/>
    </location>
</feature>
<dbReference type="InterPro" id="IPR000086">
    <property type="entry name" value="NUDIX_hydrolase_dom"/>
</dbReference>
<feature type="region of interest" description="Disordered" evidence="9">
    <location>
        <begin position="593"/>
        <end position="683"/>
    </location>
</feature>
<feature type="compositionally biased region" description="Low complexity" evidence="9">
    <location>
        <begin position="417"/>
        <end position="428"/>
    </location>
</feature>
<evidence type="ECO:0000256" key="4">
    <source>
        <dbReference type="ARBA" id="ARBA00022490"/>
    </source>
</evidence>
<feature type="region of interest" description="Disordered" evidence="9">
    <location>
        <begin position="233"/>
        <end position="254"/>
    </location>
</feature>
<dbReference type="RefSeq" id="XP_029219051.1">
    <property type="nucleotide sequence ID" value="XM_029364343.1"/>
</dbReference>
<dbReference type="PROSITE" id="PS00893">
    <property type="entry name" value="NUDIX_BOX"/>
    <property type="match status" value="1"/>
</dbReference>
<dbReference type="PANTHER" id="PTHR23114">
    <property type="entry name" value="M7GPPPN-MRNA HYDROLASE"/>
    <property type="match status" value="1"/>
</dbReference>
<comment type="cofactor">
    <cofactor evidence="1">
        <name>Mn(2+)</name>
        <dbReference type="ChEBI" id="CHEBI:29035"/>
    </cofactor>
</comment>
<keyword evidence="4" id="KW-0963">Cytoplasm</keyword>
<dbReference type="CDD" id="cd03672">
    <property type="entry name" value="NUDIX_Dcp2p_Nudt20"/>
    <property type="match status" value="1"/>
</dbReference>
<feature type="compositionally biased region" description="Polar residues" evidence="9">
    <location>
        <begin position="18"/>
        <end position="29"/>
    </location>
</feature>
<dbReference type="GO" id="GO:0003723">
    <property type="term" value="F:RNA binding"/>
    <property type="evidence" value="ECO:0007669"/>
    <property type="project" value="UniProtKB-KW"/>
</dbReference>
<dbReference type="Gene3D" id="3.90.79.10">
    <property type="entry name" value="Nucleoside Triphosphate Pyrophosphohydrolase"/>
    <property type="match status" value="1"/>
</dbReference>
<feature type="compositionally biased region" description="Low complexity" evidence="9">
    <location>
        <begin position="1512"/>
        <end position="1529"/>
    </location>
</feature>
<dbReference type="GeneID" id="40310857"/>
<comment type="similarity">
    <text evidence="3">Belongs to the Nudix hydrolase family. DCP2 subfamily.</text>
</comment>
<feature type="compositionally biased region" description="Low complexity" evidence="9">
    <location>
        <begin position="233"/>
        <end position="245"/>
    </location>
</feature>
<dbReference type="Pfam" id="PF00293">
    <property type="entry name" value="NUDIX"/>
    <property type="match status" value="1"/>
</dbReference>
<keyword evidence="5" id="KW-0479">Metal-binding</keyword>
<feature type="region of interest" description="Disordered" evidence="9">
    <location>
        <begin position="1195"/>
        <end position="1286"/>
    </location>
</feature>
<reference evidence="11 12" key="1">
    <citation type="submission" date="2017-09" db="EMBL/GenBank/DDBJ databases">
        <title>Genome sequencing of Besnoitia besnoiti strain Bb-Ger1.</title>
        <authorList>
            <person name="Schares G."/>
            <person name="Venepally P."/>
            <person name="Lorenzi H.A."/>
        </authorList>
    </citation>
    <scope>NUCLEOTIDE SEQUENCE [LARGE SCALE GENOMIC DNA]</scope>
    <source>
        <strain evidence="11 12">Bb-Ger1</strain>
    </source>
</reference>
<dbReference type="STRING" id="94643.A0A2A9MI16"/>
<evidence type="ECO:0000256" key="7">
    <source>
        <dbReference type="ARBA" id="ARBA00022884"/>
    </source>
</evidence>
<dbReference type="GO" id="GO:0005737">
    <property type="term" value="C:cytoplasm"/>
    <property type="evidence" value="ECO:0007669"/>
    <property type="project" value="UniProtKB-SubCell"/>
</dbReference>
<dbReference type="KEGG" id="bbes:BESB_059290"/>
<feature type="compositionally biased region" description="Basic and acidic residues" evidence="9">
    <location>
        <begin position="1440"/>
        <end position="1474"/>
    </location>
</feature>
<dbReference type="InterPro" id="IPR007722">
    <property type="entry name" value="DCP2_BoxA"/>
</dbReference>
<dbReference type="PROSITE" id="PS51462">
    <property type="entry name" value="NUDIX"/>
    <property type="match status" value="1"/>
</dbReference>
<dbReference type="GO" id="GO:0000290">
    <property type="term" value="P:deadenylation-dependent decapping of nuclear-transcribed mRNA"/>
    <property type="evidence" value="ECO:0007669"/>
    <property type="project" value="InterPro"/>
</dbReference>
<feature type="region of interest" description="Disordered" evidence="9">
    <location>
        <begin position="1068"/>
        <end position="1107"/>
    </location>
</feature>
<feature type="region of interest" description="Disordered" evidence="9">
    <location>
        <begin position="1428"/>
        <end position="1474"/>
    </location>
</feature>
<dbReference type="GO" id="GO:0140933">
    <property type="term" value="F:5'-(N(7)-methylguanosine 5'-triphospho)-[mRNA] hydrolase activity"/>
    <property type="evidence" value="ECO:0007669"/>
    <property type="project" value="InterPro"/>
</dbReference>
<sequence length="2004" mass="208922">MSSAGQSLLALLRPSRKANGTCTAATQESHGARFPLPPGDGGVSGRLDASGSCSSATLSLLPGLASAQGAEGHAEKAREENHAWKEGMSGTGFRVSSDSCTSSPGYVSAYYGYAARRAEEALRSAAAAQPGVCSAGKQGHQEAGKTRASSSSCPSTSCAALAGGDVSRGNVSIAGVTYVSAEVTGQRHASSLSLSSANSSVSSGVRTAQQGWLAPRGLADPAILSSHVSTSVSGTTFTSTTQETSLRQPASSAPTYFSHRPAVEVATSSSFPRTAASEERTDAAPAFSHTPSSVPIPQFSCAAASLLARKDASSGRFAADRALPASSRGPFSAANLTQYSAASPASDGMERSKVPLELDEAAPSAGTEASHSASISNTTRALLAALSVSKPALASRSRRDETSVLNAGSAPSGAIGLPGPSAPADPAAGGKTSFPFAVSAQTPQVSAASVCERSRFVVACQQNAAGFPEAFPGALPENKWQVEHGQERRHLSGGGDASRCLDSRTSAGGVQGGMEVPLSNEDRAREHVLSFSSSVSCVTSRVTARSTLSPPPRPDAASIALGGRDVSPPSTVASGAVSGLRWAQQQVFGAFPSPLLHEGSANRGGRREDRGAAGAGEDDGEEKRRDDRRDKEKKKRKKDRENEEKKEREAAPGGDVNGSSTSVNGTAGPGGGGNEASNVTSEREKAVSIKEKCRDPDLLDEALLDCYGRFITLLPDAFLRDRIHLYFQIQEAFWWYDDIWWEKHADRLPKLTLKDFGCLICHDCPILQHYIPPEKHDKFLANWKRYCRTIPLRGAIILNEDLSKCLMVTGWKGGTWMFPRGKVDEGEQDAVCACREIWEEIGVDISPYIDEEVYVEHVLEEQPIKLFIIPGIKETVNFQPLKRKEIGRIGWIDTWRLPSWHLSPLTPPGPNTALNLEQQKHLRTWQVEPFIPALRGWVELLKHSGRRLTVSPSACGSPAATSTRKTYGESPEASSAALQKLRASSPSACIAGCFYQVAPDVPRHVIEHLQDAARAFPCAAVSSSAGLLAKPVGVSRASPSPQKAPFVVGGLQYCDAFQAATHVSRPPQRQIGTLPWSGSATTAAGAGGGKARQQPQQSRAGVGQAPLGVSTPPIAWGAAPYGPEDVGSQTEQEGNFDYGCQVGGSSGFSGYSLPVAGRGRGHLMMGMRLREVGIRSFDDQDVERRRALQQRTCGFSPSNAFASGNEDCWPSSSKPTKNALRQGESLSGEPGIAGAGSGSQKGHQASPSSGNKKAGGASGGGESRDAPSGGPASSLHLATPSRKQVTSLDDMGVTYHMNGAYKEGGDKAGGASAKKTRAWGKDKCNNSTFGGGHGGGWSVEEMFRFNEENFGVVSTYDIESYTVPLPKKRVSPQTAAAASAATGQSPSSDTPSKAKPALREIGVAGAAARGGRSKEACSGAECSAIAAVGRESAETRTGGRAKEEETAAVREPHIDAGDPTRACRAEELQSDRHSQASAALLGLLKAGGANRAVTPRRAANDGKGKADRAGRGKPAAGAEGAAPVGASEATRVSPSAGREDGAGRDAGAVVVKGPFVFDAFLQKVKEEQQKRAGVAAEDSPGLVRGIVGSRGVKLSDQTAEGNEWEAGQEETPVDGDSGTAGSLPKTPWSVTPPQYVAEKRRRQQEAGKAIDSLPSAPYIHSIDPTCYMSEGPALGRLARTANPERPLLSPEGAVHGGELKGGARGREEREEGLSELATPASGLDDADDAPQRRVLPGGPGSGGGPSAPVFDTAPETGVELKEGEGRRPRGKGAASKQGVSGQSHQGRPRERADERDERGQAPQKGGGGAGRRGTGKDADTKPRPESPQQEADGAESSAKREKKLRRGGQSKRAGGSRSQDAGAAREADSEKTKGVEDSDSQEEPASTQGHSILGNLKRLGRDAPAGMGGGGQAPANRKGRIAQTSNGKPKKSEEPALGVNENVSLHRILEHLDLNASSDRPGAACRAGVWESLGTAGARLTRRARRHSAHARVGAQCVAAEFLG</sequence>
<protein>
    <submittedName>
        <fullName evidence="11">Hydrolase, NUDIX family protein</fullName>
    </submittedName>
</protein>
<evidence type="ECO:0000256" key="5">
    <source>
        <dbReference type="ARBA" id="ARBA00022723"/>
    </source>
</evidence>
<dbReference type="SMART" id="SM01125">
    <property type="entry name" value="DCP2"/>
    <property type="match status" value="1"/>
</dbReference>
<feature type="region of interest" description="Disordered" evidence="9">
    <location>
        <begin position="267"/>
        <end position="291"/>
    </location>
</feature>
<dbReference type="EMBL" id="NWUJ01000005">
    <property type="protein sequence ID" value="PFH35042.1"/>
    <property type="molecule type" value="Genomic_DNA"/>
</dbReference>
<feature type="compositionally biased region" description="Low complexity" evidence="9">
    <location>
        <begin position="1245"/>
        <end position="1255"/>
    </location>
</feature>
<gene>
    <name evidence="11" type="ORF">BESB_059290</name>
</gene>
<dbReference type="Proteomes" id="UP000224006">
    <property type="component" value="Chromosome V"/>
</dbReference>
<dbReference type="InterPro" id="IPR020084">
    <property type="entry name" value="NUDIX_hydrolase_CS"/>
</dbReference>
<feature type="region of interest" description="Disordered" evidence="9">
    <location>
        <begin position="1677"/>
        <end position="1937"/>
    </location>
</feature>
<comment type="caution">
    <text evidence="11">The sequence shown here is derived from an EMBL/GenBank/DDBJ whole genome shotgun (WGS) entry which is preliminary data.</text>
</comment>
<keyword evidence="8" id="KW-0464">Manganese</keyword>
<evidence type="ECO:0000256" key="6">
    <source>
        <dbReference type="ARBA" id="ARBA00022801"/>
    </source>
</evidence>
<feature type="compositionally biased region" description="Basic and acidic residues" evidence="9">
    <location>
        <begin position="1758"/>
        <end position="1767"/>
    </location>
</feature>
<feature type="region of interest" description="Disordered" evidence="9">
    <location>
        <begin position="485"/>
        <end position="515"/>
    </location>
</feature>
<feature type="region of interest" description="Disordered" evidence="9">
    <location>
        <begin position="1490"/>
        <end position="1545"/>
    </location>
</feature>
<keyword evidence="6 11" id="KW-0378">Hydrolase</keyword>
<feature type="compositionally biased region" description="Basic and acidic residues" evidence="9">
    <location>
        <begin position="639"/>
        <end position="650"/>
    </location>
</feature>
<dbReference type="FunFam" id="3.90.79.10:FF:000003">
    <property type="entry name" value="M7GpppN-mRNA hydrolase isoform 2"/>
    <property type="match status" value="1"/>
</dbReference>
<dbReference type="GO" id="GO:0000184">
    <property type="term" value="P:nuclear-transcribed mRNA catabolic process, nonsense-mediated decay"/>
    <property type="evidence" value="ECO:0007669"/>
    <property type="project" value="InterPro"/>
</dbReference>
<feature type="region of interest" description="Disordered" evidence="9">
    <location>
        <begin position="18"/>
        <end position="48"/>
    </location>
</feature>
<dbReference type="SUPFAM" id="SSF55811">
    <property type="entry name" value="Nudix"/>
    <property type="match status" value="1"/>
</dbReference>
<dbReference type="VEuPathDB" id="ToxoDB:BESB_059290"/>
<feature type="compositionally biased region" description="Basic and acidic residues" evidence="9">
    <location>
        <begin position="1498"/>
        <end position="1510"/>
    </location>
</feature>
<evidence type="ECO:0000256" key="3">
    <source>
        <dbReference type="ARBA" id="ARBA00005279"/>
    </source>
</evidence>
<keyword evidence="7" id="KW-0694">RNA-binding</keyword>
<feature type="region of interest" description="Disordered" evidence="9">
    <location>
        <begin position="1374"/>
        <end position="1397"/>
    </location>
</feature>
<organism evidence="11 12">
    <name type="scientific">Besnoitia besnoiti</name>
    <name type="common">Apicomplexan protozoan</name>
    <dbReference type="NCBI Taxonomy" id="94643"/>
    <lineage>
        <taxon>Eukaryota</taxon>
        <taxon>Sar</taxon>
        <taxon>Alveolata</taxon>
        <taxon>Apicomplexa</taxon>
        <taxon>Conoidasida</taxon>
        <taxon>Coccidia</taxon>
        <taxon>Eucoccidiorida</taxon>
        <taxon>Eimeriorina</taxon>
        <taxon>Sarcocystidae</taxon>
        <taxon>Besnoitia</taxon>
    </lineage>
</organism>
<evidence type="ECO:0000256" key="9">
    <source>
        <dbReference type="SAM" id="MobiDB-lite"/>
    </source>
</evidence>
<comment type="subcellular location">
    <subcellularLocation>
        <location evidence="2">Cytoplasm</location>
    </subcellularLocation>
</comment>
<evidence type="ECO:0000256" key="2">
    <source>
        <dbReference type="ARBA" id="ARBA00004496"/>
    </source>
</evidence>
<evidence type="ECO:0000313" key="12">
    <source>
        <dbReference type="Proteomes" id="UP000224006"/>
    </source>
</evidence>
<feature type="region of interest" description="Disordered" evidence="9">
    <location>
        <begin position="951"/>
        <end position="971"/>
    </location>
</feature>
<dbReference type="InterPro" id="IPR044099">
    <property type="entry name" value="Dcp2_NUDIX"/>
</dbReference>
<dbReference type="Gene3D" id="1.10.10.1050">
    <property type="entry name" value="Dcp2, box A domain"/>
    <property type="match status" value="1"/>
</dbReference>
<feature type="region of interest" description="Disordered" evidence="9">
    <location>
        <begin position="134"/>
        <end position="156"/>
    </location>
</feature>
<evidence type="ECO:0000256" key="1">
    <source>
        <dbReference type="ARBA" id="ARBA00001936"/>
    </source>
</evidence>
<evidence type="ECO:0000256" key="8">
    <source>
        <dbReference type="ARBA" id="ARBA00023211"/>
    </source>
</evidence>
<dbReference type="SUPFAM" id="SSF140586">
    <property type="entry name" value="Dcp2 domain-like"/>
    <property type="match status" value="1"/>
</dbReference>
<feature type="region of interest" description="Disordered" evidence="9">
    <location>
        <begin position="541"/>
        <end position="574"/>
    </location>
</feature>
<evidence type="ECO:0000313" key="11">
    <source>
        <dbReference type="EMBL" id="PFH35042.1"/>
    </source>
</evidence>
<feature type="compositionally biased region" description="Low complexity" evidence="9">
    <location>
        <begin position="1374"/>
        <end position="1388"/>
    </location>
</feature>
<feature type="compositionally biased region" description="Basic and acidic residues" evidence="9">
    <location>
        <begin position="1787"/>
        <end position="1799"/>
    </location>
</feature>
<dbReference type="OrthoDB" id="331676at2759"/>
<feature type="compositionally biased region" description="Acidic residues" evidence="9">
    <location>
        <begin position="1602"/>
        <end position="1613"/>
    </location>
</feature>
<keyword evidence="12" id="KW-1185">Reference proteome</keyword>
<dbReference type="PANTHER" id="PTHR23114:SF17">
    <property type="entry name" value="M7GPPPN-MRNA HYDROLASE"/>
    <property type="match status" value="1"/>
</dbReference>
<evidence type="ECO:0000259" key="10">
    <source>
        <dbReference type="PROSITE" id="PS51462"/>
    </source>
</evidence>
<feature type="compositionally biased region" description="Basic and acidic residues" evidence="9">
    <location>
        <begin position="72"/>
        <end position="85"/>
    </location>
</feature>
<feature type="region of interest" description="Disordered" evidence="9">
    <location>
        <begin position="394"/>
        <end position="428"/>
    </location>
</feature>
<feature type="compositionally biased region" description="Basic and acidic residues" evidence="9">
    <location>
        <begin position="621"/>
        <end position="630"/>
    </location>
</feature>
<name>A0A2A9MI16_BESBE</name>
<feature type="compositionally biased region" description="Basic and acidic residues" evidence="9">
    <location>
        <begin position="1863"/>
        <end position="1876"/>
    </location>
</feature>
<feature type="compositionally biased region" description="Polar residues" evidence="9">
    <location>
        <begin position="951"/>
        <end position="965"/>
    </location>
</feature>
<dbReference type="InterPro" id="IPR036189">
    <property type="entry name" value="DCP2_BoxA_sf"/>
</dbReference>
<dbReference type="GO" id="GO:0030145">
    <property type="term" value="F:manganese ion binding"/>
    <property type="evidence" value="ECO:0007669"/>
    <property type="project" value="InterPro"/>
</dbReference>
<dbReference type="InterPro" id="IPR015797">
    <property type="entry name" value="NUDIX_hydrolase-like_dom_sf"/>
</dbReference>
<dbReference type="Pfam" id="PF05026">
    <property type="entry name" value="DCP2"/>
    <property type="match status" value="1"/>
</dbReference>
<proteinExistence type="inferred from homology"/>
<feature type="domain" description="Nudix hydrolase" evidence="10">
    <location>
        <begin position="788"/>
        <end position="918"/>
    </location>
</feature>
<feature type="region of interest" description="Disordered" evidence="9">
    <location>
        <begin position="1594"/>
        <end position="1657"/>
    </location>
</feature>